<accession>A0A399E1M6</accession>
<gene>
    <name evidence="2" type="ORF">Mterra_03740</name>
</gene>
<sequence>MTPISRVAHAYDRTRYHPPEVSGRIATAITAPVERVFREPHFLEVGAGTGRIAVPIIARGYRYTALDINPAMLEVLRNKVAGVARKARLVEGDARELPFERESLHAVIVVHFWHLLDDWQVALRESLRVLKPGGFLFEGWDQSEGESEDWRIQQKWAEILTRLGYRLERGRHQQRLAEVERALRQSGLDPKAKPVADWIEPRSPRSSLEIIRDRLYSFTQAVPEEVFRPSVAELEQWVMDTYPDPDLEYPTHWKFVVRAARMP</sequence>
<comment type="caution">
    <text evidence="2">The sequence shown here is derived from an EMBL/GenBank/DDBJ whole genome shotgun (WGS) entry which is preliminary data.</text>
</comment>
<dbReference type="Gene3D" id="3.40.50.150">
    <property type="entry name" value="Vaccinia Virus protein VP39"/>
    <property type="match status" value="1"/>
</dbReference>
<dbReference type="EMBL" id="QXDL01000281">
    <property type="protein sequence ID" value="RIH77668.1"/>
    <property type="molecule type" value="Genomic_DNA"/>
</dbReference>
<dbReference type="EC" id="2.1.1.-" evidence="2"/>
<evidence type="ECO:0000259" key="1">
    <source>
        <dbReference type="Pfam" id="PF08241"/>
    </source>
</evidence>
<dbReference type="PANTHER" id="PTHR43591">
    <property type="entry name" value="METHYLTRANSFERASE"/>
    <property type="match status" value="1"/>
</dbReference>
<dbReference type="AlphaFoldDB" id="A0A399E1M6"/>
<dbReference type="InterPro" id="IPR013216">
    <property type="entry name" value="Methyltransf_11"/>
</dbReference>
<name>A0A399E1M6_9DEIN</name>
<keyword evidence="2" id="KW-0808">Transferase</keyword>
<dbReference type="Proteomes" id="UP000265715">
    <property type="component" value="Unassembled WGS sequence"/>
</dbReference>
<evidence type="ECO:0000313" key="3">
    <source>
        <dbReference type="Proteomes" id="UP000265715"/>
    </source>
</evidence>
<protein>
    <submittedName>
        <fullName evidence="2">Putative methyltransferase</fullName>
        <ecNumber evidence="2">2.1.1.-</ecNumber>
    </submittedName>
</protein>
<reference evidence="2 3" key="1">
    <citation type="submission" date="2018-08" db="EMBL/GenBank/DDBJ databases">
        <title>Meiothermus terrae DSM 26712 genome sequencing project.</title>
        <authorList>
            <person name="Da Costa M.S."/>
            <person name="Albuquerque L."/>
            <person name="Raposo P."/>
            <person name="Froufe H.J.C."/>
            <person name="Barroso C.S."/>
            <person name="Egas C."/>
        </authorList>
    </citation>
    <scope>NUCLEOTIDE SEQUENCE [LARGE SCALE GENOMIC DNA]</scope>
    <source>
        <strain evidence="2 3">DSM 26712</strain>
    </source>
</reference>
<dbReference type="CDD" id="cd02440">
    <property type="entry name" value="AdoMet_MTases"/>
    <property type="match status" value="1"/>
</dbReference>
<keyword evidence="2" id="KW-0489">Methyltransferase</keyword>
<dbReference type="InterPro" id="IPR029063">
    <property type="entry name" value="SAM-dependent_MTases_sf"/>
</dbReference>
<evidence type="ECO:0000313" key="2">
    <source>
        <dbReference type="EMBL" id="RIH77668.1"/>
    </source>
</evidence>
<keyword evidence="3" id="KW-1185">Reference proteome</keyword>
<dbReference type="GO" id="GO:0008757">
    <property type="term" value="F:S-adenosylmethionine-dependent methyltransferase activity"/>
    <property type="evidence" value="ECO:0007669"/>
    <property type="project" value="InterPro"/>
</dbReference>
<dbReference type="GO" id="GO:0032259">
    <property type="term" value="P:methylation"/>
    <property type="evidence" value="ECO:0007669"/>
    <property type="project" value="UniProtKB-KW"/>
</dbReference>
<dbReference type="RefSeq" id="WP_119316601.1">
    <property type="nucleotide sequence ID" value="NZ_QXDL01000281.1"/>
</dbReference>
<dbReference type="Gene3D" id="1.10.8.900">
    <property type="match status" value="1"/>
</dbReference>
<dbReference type="Pfam" id="PF08241">
    <property type="entry name" value="Methyltransf_11"/>
    <property type="match status" value="1"/>
</dbReference>
<organism evidence="2 3">
    <name type="scientific">Calidithermus terrae</name>
    <dbReference type="NCBI Taxonomy" id="1408545"/>
    <lineage>
        <taxon>Bacteria</taxon>
        <taxon>Thermotogati</taxon>
        <taxon>Deinococcota</taxon>
        <taxon>Deinococci</taxon>
        <taxon>Thermales</taxon>
        <taxon>Thermaceae</taxon>
        <taxon>Calidithermus</taxon>
    </lineage>
</organism>
<dbReference type="SUPFAM" id="SSF53335">
    <property type="entry name" value="S-adenosyl-L-methionine-dependent methyltransferases"/>
    <property type="match status" value="1"/>
</dbReference>
<proteinExistence type="predicted"/>
<dbReference type="OrthoDB" id="9784101at2"/>
<feature type="domain" description="Methyltransferase type 11" evidence="1">
    <location>
        <begin position="43"/>
        <end position="137"/>
    </location>
</feature>
<dbReference type="PANTHER" id="PTHR43591:SF24">
    <property type="entry name" value="2-METHOXY-6-POLYPRENYL-1,4-BENZOQUINOL METHYLASE, MITOCHONDRIAL"/>
    <property type="match status" value="1"/>
</dbReference>